<organism evidence="5 6">
    <name type="scientific">Lutibaculum baratangense AMV1</name>
    <dbReference type="NCBI Taxonomy" id="631454"/>
    <lineage>
        <taxon>Bacteria</taxon>
        <taxon>Pseudomonadati</taxon>
        <taxon>Pseudomonadota</taxon>
        <taxon>Alphaproteobacteria</taxon>
        <taxon>Hyphomicrobiales</taxon>
        <taxon>Tepidamorphaceae</taxon>
        <taxon>Lutibaculum</taxon>
    </lineage>
</organism>
<reference evidence="5 6" key="1">
    <citation type="journal article" date="2014" name="Genome Announc.">
        <title>Draft Genome Sequence of Lutibaculum baratangense Strain AMV1T, Isolated from a Mud Volcano in Andamans, India.</title>
        <authorList>
            <person name="Singh A."/>
            <person name="Sreenivas A."/>
            <person name="Sathyanarayana Reddy G."/>
            <person name="Pinnaka A.K."/>
            <person name="Shivaji S."/>
        </authorList>
    </citation>
    <scope>NUCLEOTIDE SEQUENCE [LARGE SCALE GENOMIC DNA]</scope>
    <source>
        <strain evidence="5 6">AMV1</strain>
    </source>
</reference>
<dbReference type="Proteomes" id="UP000017819">
    <property type="component" value="Unassembled WGS sequence"/>
</dbReference>
<evidence type="ECO:0000259" key="4">
    <source>
        <dbReference type="Pfam" id="PF07992"/>
    </source>
</evidence>
<keyword evidence="6" id="KW-1185">Reference proteome</keyword>
<comment type="caution">
    <text evidence="5">The sequence shown here is derived from an EMBL/GenBank/DDBJ whole genome shotgun (WGS) entry which is preliminary data.</text>
</comment>
<evidence type="ECO:0000256" key="3">
    <source>
        <dbReference type="ARBA" id="ARBA00023002"/>
    </source>
</evidence>
<dbReference type="InterPro" id="IPR023753">
    <property type="entry name" value="FAD/NAD-binding_dom"/>
</dbReference>
<dbReference type="EMBL" id="AWXZ01000018">
    <property type="protein sequence ID" value="ESR25709.1"/>
    <property type="molecule type" value="Genomic_DNA"/>
</dbReference>
<evidence type="ECO:0000256" key="2">
    <source>
        <dbReference type="ARBA" id="ARBA00022630"/>
    </source>
</evidence>
<keyword evidence="2" id="KW-0285">Flavoprotein</keyword>
<dbReference type="GO" id="GO:0016491">
    <property type="term" value="F:oxidoreductase activity"/>
    <property type="evidence" value="ECO:0007669"/>
    <property type="project" value="UniProtKB-KW"/>
</dbReference>
<dbReference type="PRINTS" id="PR00368">
    <property type="entry name" value="FADPNR"/>
</dbReference>
<name>V4RK49_9HYPH</name>
<proteinExistence type="predicted"/>
<feature type="domain" description="FAD/NAD(P)-binding" evidence="4">
    <location>
        <begin position="10"/>
        <end position="182"/>
    </location>
</feature>
<dbReference type="RefSeq" id="WP_023431684.1">
    <property type="nucleotide sequence ID" value="NZ_AWXZ01000018.1"/>
</dbReference>
<dbReference type="SUPFAM" id="SSF51905">
    <property type="entry name" value="FAD/NAD(P)-binding domain"/>
    <property type="match status" value="1"/>
</dbReference>
<dbReference type="InterPro" id="IPR036188">
    <property type="entry name" value="FAD/NAD-bd_sf"/>
</dbReference>
<dbReference type="eggNOG" id="COG0492">
    <property type="taxonomic scope" value="Bacteria"/>
</dbReference>
<evidence type="ECO:0000256" key="1">
    <source>
        <dbReference type="ARBA" id="ARBA00018719"/>
    </source>
</evidence>
<dbReference type="InterPro" id="IPR050097">
    <property type="entry name" value="Ferredoxin-NADP_redctase_2"/>
</dbReference>
<dbReference type="Gene3D" id="3.50.50.60">
    <property type="entry name" value="FAD/NAD(P)-binding domain"/>
    <property type="match status" value="4"/>
</dbReference>
<dbReference type="AlphaFoldDB" id="V4RK49"/>
<gene>
    <name evidence="5" type="ORF">N177_1542</name>
</gene>
<evidence type="ECO:0000313" key="5">
    <source>
        <dbReference type="EMBL" id="ESR25709.1"/>
    </source>
</evidence>
<evidence type="ECO:0000313" key="6">
    <source>
        <dbReference type="Proteomes" id="UP000017819"/>
    </source>
</evidence>
<protein>
    <recommendedName>
        <fullName evidence="1">Thioredoxin reductase</fullName>
    </recommendedName>
</protein>
<sequence>MTSDQDADPFDCAVVGAGPAGASCAVWLARLGLRPVLLEADARPGGATAKSPYRNDWLATSPGATGEDLARQIARSLELSGVDLRCGARVASVGRERDVFLLSVDGQAVPIAARTVVLAGGCSPVADGFPDDPRILVGPGAQIFHHEFAGLDVAVLGGGDNGFENAAFVLEKGARRVDLYARSVRARPDFVAAVPAGSVTAGPYEVGADGLAVNGRRYDRVLVMYGFRPDLGILATPPDTDARGHPVTARDTAETSASGVYAIGEIAGRAHPCVATALGEGVVAAKAIERRLRP</sequence>
<dbReference type="PANTHER" id="PTHR48105">
    <property type="entry name" value="THIOREDOXIN REDUCTASE 1-RELATED-RELATED"/>
    <property type="match status" value="1"/>
</dbReference>
<keyword evidence="3 5" id="KW-0560">Oxidoreductase</keyword>
<dbReference type="OrthoDB" id="9786503at2"/>
<dbReference type="PRINTS" id="PR00469">
    <property type="entry name" value="PNDRDTASEII"/>
</dbReference>
<dbReference type="STRING" id="631454.N177_1542"/>
<dbReference type="Pfam" id="PF07992">
    <property type="entry name" value="Pyr_redox_2"/>
    <property type="match status" value="1"/>
</dbReference>
<accession>V4RK49</accession>